<dbReference type="Pfam" id="PF04809">
    <property type="entry name" value="HupH_C"/>
    <property type="match status" value="2"/>
</dbReference>
<feature type="domain" description="HupH hydrogenase expression protein C-terminal" evidence="3">
    <location>
        <begin position="155"/>
        <end position="269"/>
    </location>
</feature>
<reference evidence="4 5" key="1">
    <citation type="submission" date="2017-03" db="EMBL/GenBank/DDBJ databases">
        <authorList>
            <person name="Afonso C.L."/>
            <person name="Miller P.J."/>
            <person name="Scott M.A."/>
            <person name="Spackman E."/>
            <person name="Goraichik I."/>
            <person name="Dimitrov K.M."/>
            <person name="Suarez D.L."/>
            <person name="Swayne D.E."/>
        </authorList>
    </citation>
    <scope>NUCLEOTIDE SEQUENCE [LARGE SCALE GENOMIC DNA]</scope>
    <source>
        <strain evidence="4 5">CECT 7751</strain>
    </source>
</reference>
<comment type="similarity">
    <text evidence="1">Belongs to the HupH/HyaF family.</text>
</comment>
<feature type="domain" description="HupH hydrogenase expression protein C-terminal" evidence="3">
    <location>
        <begin position="49"/>
        <end position="136"/>
    </location>
</feature>
<evidence type="ECO:0000313" key="5">
    <source>
        <dbReference type="Proteomes" id="UP000193963"/>
    </source>
</evidence>
<dbReference type="InterPro" id="IPR038527">
    <property type="entry name" value="HupH_C_sf"/>
</dbReference>
<feature type="region of interest" description="Disordered" evidence="2">
    <location>
        <begin position="1"/>
        <end position="22"/>
    </location>
</feature>
<organism evidence="4 5">
    <name type="scientific">Pseudooceanicola marinus</name>
    <dbReference type="NCBI Taxonomy" id="396013"/>
    <lineage>
        <taxon>Bacteria</taxon>
        <taxon>Pseudomonadati</taxon>
        <taxon>Pseudomonadota</taxon>
        <taxon>Alphaproteobacteria</taxon>
        <taxon>Rhodobacterales</taxon>
        <taxon>Paracoccaceae</taxon>
        <taxon>Pseudooceanicola</taxon>
    </lineage>
</organism>
<dbReference type="AlphaFoldDB" id="A0A1X6ZAS5"/>
<evidence type="ECO:0000313" key="4">
    <source>
        <dbReference type="EMBL" id="SLN45753.1"/>
    </source>
</evidence>
<proteinExistence type="inferred from homology"/>
<dbReference type="OrthoDB" id="6560677at2"/>
<keyword evidence="5" id="KW-1185">Reference proteome</keyword>
<dbReference type="EMBL" id="FWFN01000004">
    <property type="protein sequence ID" value="SLN45753.1"/>
    <property type="molecule type" value="Genomic_DNA"/>
</dbReference>
<dbReference type="RefSeq" id="WP_085888178.1">
    <property type="nucleotide sequence ID" value="NZ_FWFN01000004.1"/>
</dbReference>
<dbReference type="Proteomes" id="UP000193963">
    <property type="component" value="Unassembled WGS sequence"/>
</dbReference>
<sequence length="271" mass="28993">MQNFHMPPTGYGPGSQTSEDGEELEYLPMPQDMRTYSAHLPEVEEAPAAALAMLDALAAACDRVAAGGAPERFDLSTMEGPARAVMAETLGEGEVAMKIRGIPAIRVQESVFAGVWSLTGAGVDLVEVAQVPAAAIDRAAEPYRPATGDTPGPGVVNAPALLIELQDHAANRDVAHHVINLSLLPHTEEDLAWLTARLGEGSVDILSRGYGNCRVTATALPRCWHVQFYNSTDQLILDTYEITPMPEVALAAGEDLSDSAERLREVREAIR</sequence>
<dbReference type="Gene3D" id="3.30.1370.140">
    <property type="entry name" value="HupH hydrogenase expression protein, C-terminal domain"/>
    <property type="match status" value="2"/>
</dbReference>
<dbReference type="InterPro" id="IPR006894">
    <property type="entry name" value="HupH_Hydgase_express_prot_C"/>
</dbReference>
<evidence type="ECO:0000259" key="3">
    <source>
        <dbReference type="Pfam" id="PF04809"/>
    </source>
</evidence>
<evidence type="ECO:0000256" key="1">
    <source>
        <dbReference type="ARBA" id="ARBA00010832"/>
    </source>
</evidence>
<gene>
    <name evidence="4" type="ORF">PSM7751_02113</name>
</gene>
<name>A0A1X6ZAS5_9RHOB</name>
<evidence type="ECO:0000256" key="2">
    <source>
        <dbReference type="SAM" id="MobiDB-lite"/>
    </source>
</evidence>
<protein>
    <recommendedName>
        <fullName evidence="3">HupH hydrogenase expression protein C-terminal domain-containing protein</fullName>
    </recommendedName>
</protein>
<accession>A0A1X6ZAS5</accession>